<dbReference type="AlphaFoldDB" id="A0A0E9S6S1"/>
<organism evidence="1">
    <name type="scientific">Anguilla anguilla</name>
    <name type="common">European freshwater eel</name>
    <name type="synonym">Muraena anguilla</name>
    <dbReference type="NCBI Taxonomy" id="7936"/>
    <lineage>
        <taxon>Eukaryota</taxon>
        <taxon>Metazoa</taxon>
        <taxon>Chordata</taxon>
        <taxon>Craniata</taxon>
        <taxon>Vertebrata</taxon>
        <taxon>Euteleostomi</taxon>
        <taxon>Actinopterygii</taxon>
        <taxon>Neopterygii</taxon>
        <taxon>Teleostei</taxon>
        <taxon>Anguilliformes</taxon>
        <taxon>Anguillidae</taxon>
        <taxon>Anguilla</taxon>
    </lineage>
</organism>
<proteinExistence type="predicted"/>
<reference evidence="1" key="1">
    <citation type="submission" date="2014-11" db="EMBL/GenBank/DDBJ databases">
        <authorList>
            <person name="Amaro Gonzalez C."/>
        </authorList>
    </citation>
    <scope>NUCLEOTIDE SEQUENCE</scope>
</reference>
<dbReference type="EMBL" id="GBXM01071438">
    <property type="protein sequence ID" value="JAH37139.1"/>
    <property type="molecule type" value="Transcribed_RNA"/>
</dbReference>
<name>A0A0E9S6S1_ANGAN</name>
<evidence type="ECO:0000313" key="1">
    <source>
        <dbReference type="EMBL" id="JAH37139.1"/>
    </source>
</evidence>
<reference evidence="1" key="2">
    <citation type="journal article" date="2015" name="Fish Shellfish Immunol.">
        <title>Early steps in the European eel (Anguilla anguilla)-Vibrio vulnificus interaction in the gills: Role of the RtxA13 toxin.</title>
        <authorList>
            <person name="Callol A."/>
            <person name="Pajuelo D."/>
            <person name="Ebbesson L."/>
            <person name="Teles M."/>
            <person name="MacKenzie S."/>
            <person name="Amaro C."/>
        </authorList>
    </citation>
    <scope>NUCLEOTIDE SEQUENCE</scope>
</reference>
<accession>A0A0E9S6S1</accession>
<protein>
    <submittedName>
        <fullName evidence="1">Uncharacterized protein</fullName>
    </submittedName>
</protein>
<sequence>MLSIILNNTHMPNKARPPESVRIKSNLCFFVLLFKHNYVSSKLTYILNARCQIKHIPSHRQSINPRQDVFLHNVHICTA</sequence>